<dbReference type="EMBL" id="JQIM01000010">
    <property type="protein sequence ID" value="KGX07790.1"/>
    <property type="molecule type" value="Genomic_DNA"/>
</dbReference>
<protein>
    <submittedName>
        <fullName evidence="4">SCPU domain-containing protein</fullName>
    </submittedName>
    <submittedName>
        <fullName evidence="3">Spore Coat Protein U domain protein</fullName>
    </submittedName>
</protein>
<reference evidence="4 6" key="2">
    <citation type="submission" date="2017-11" db="EMBL/GenBank/DDBJ databases">
        <title>Molecular characterization of Burkholderia pseudomallei and closely related isolates from Vietnam.</title>
        <authorList>
            <person name="Ustinov D.V."/>
            <person name="Antonov A.S."/>
            <person name="Avdusheva E.F."/>
            <person name="Shpak I.M."/>
            <person name="Zakharova I.B."/>
            <person name="Thi L.A."/>
            <person name="Teteryatnikova N."/>
            <person name="Lopasteyskaya Y.A."/>
            <person name="Kuzyutina J.A."/>
            <person name="Ngo T.N."/>
            <person name="Victorov D.V."/>
        </authorList>
    </citation>
    <scope>NUCLEOTIDE SEQUENCE [LARGE SCALE GENOMIC DNA]</scope>
    <source>
        <strain evidence="4 6">V1512</strain>
    </source>
</reference>
<dbReference type="RefSeq" id="WP_004521738.1">
    <property type="nucleotide sequence ID" value="NZ_AP028071.1"/>
</dbReference>
<keyword evidence="1" id="KW-0732">Signal</keyword>
<feature type="chain" id="PRO_5015027450" evidence="1">
    <location>
        <begin position="28"/>
        <end position="321"/>
    </location>
</feature>
<keyword evidence="3" id="KW-0946">Virion</keyword>
<dbReference type="KEGG" id="but:X994_1205"/>
<evidence type="ECO:0000313" key="4">
    <source>
        <dbReference type="EMBL" id="PJO66108.1"/>
    </source>
</evidence>
<evidence type="ECO:0000259" key="2">
    <source>
        <dbReference type="Pfam" id="PF05229"/>
    </source>
</evidence>
<name>A0A069B065_BURPE</name>
<dbReference type="EMBL" id="PHRB01000009">
    <property type="protein sequence ID" value="PJO66108.1"/>
    <property type="molecule type" value="Genomic_DNA"/>
</dbReference>
<dbReference type="AlphaFoldDB" id="A0A069B065"/>
<proteinExistence type="predicted"/>
<evidence type="ECO:0000313" key="5">
    <source>
        <dbReference type="Proteomes" id="UP000030475"/>
    </source>
</evidence>
<comment type="caution">
    <text evidence="3">The sequence shown here is derived from an EMBL/GenBank/DDBJ whole genome shotgun (WGS) entry which is preliminary data.</text>
</comment>
<dbReference type="SMART" id="SM00972">
    <property type="entry name" value="SCPU"/>
    <property type="match status" value="2"/>
</dbReference>
<reference evidence="3 5" key="1">
    <citation type="submission" date="2014-08" db="EMBL/GenBank/DDBJ databases">
        <authorList>
            <person name="Bunnell A."/>
            <person name="Chain P.S."/>
            <person name="Chertkov O."/>
            <person name="Currie B.J."/>
            <person name="Daligault H.E."/>
            <person name="Davenport K.W."/>
            <person name="Davis C."/>
            <person name="Gleasner C.D."/>
            <person name="Johnson S.L."/>
            <person name="Kaestli M."/>
            <person name="Koren S."/>
            <person name="Kunde Y.A."/>
            <person name="Mayo M."/>
            <person name="McMurry K.K."/>
            <person name="Price E.P."/>
            <person name="Reitenga K.G."/>
            <person name="Robison R."/>
            <person name="Rosovitz M.J."/>
            <person name="Sarovich D.S."/>
            <person name="Teshima H."/>
        </authorList>
    </citation>
    <scope>NUCLEOTIDE SEQUENCE [LARGE SCALE GENOMIC DNA]</scope>
    <source>
        <strain evidence="3 5">MSHR44</strain>
    </source>
</reference>
<accession>A0A069B065</accession>
<dbReference type="GeneID" id="93059962"/>
<sequence length="321" mass="32970">MTPFRLFFVRIAATLALGLFSALHAHATCSVVSAAAASFGTVTSFAVARQPQSTSTTSSGLSCSGALLGLFVIGDQINASITSANGGKLVGPTGDAVPYTVFADQNYSIKLDLGVTYNWASGQLLNLLGIFGGPAQTLPMYFRTVQGSNVAAGTYTDTLTIAWNWDYCSGIGVLGICLGRDRGSGTAVVPVTITVTNDCMIAAPDVNFGAAPTVASFAPVTGSVSLTCTKGMVYTVGLSSGANPHASGRRQMANGANRLQYDIFGPGAAAVWGQSANRAGSGAAADGRSAQQFPYTARLYPDQPTPAVGTYTDSVIVDVRY</sequence>
<dbReference type="Pfam" id="PF05229">
    <property type="entry name" value="SCPU"/>
    <property type="match status" value="2"/>
</dbReference>
<gene>
    <name evidence="4" type="ORF">CWD88_11590</name>
    <name evidence="3" type="ORF">Y036_490</name>
</gene>
<feature type="domain" description="Spore coat protein U/FanG" evidence="2">
    <location>
        <begin position="186"/>
        <end position="317"/>
    </location>
</feature>
<dbReference type="Proteomes" id="UP000030475">
    <property type="component" value="Unassembled WGS sequence"/>
</dbReference>
<dbReference type="PANTHER" id="PTHR37089:SF1">
    <property type="entry name" value="MEMBRANE PROTEIN"/>
    <property type="match status" value="1"/>
</dbReference>
<dbReference type="PANTHER" id="PTHR37089">
    <property type="entry name" value="PROTEIN U-RELATED"/>
    <property type="match status" value="1"/>
</dbReference>
<dbReference type="InterPro" id="IPR053167">
    <property type="entry name" value="Spore_coat_component"/>
</dbReference>
<evidence type="ECO:0000256" key="1">
    <source>
        <dbReference type="SAM" id="SignalP"/>
    </source>
</evidence>
<feature type="domain" description="Spore coat protein U/FanG" evidence="2">
    <location>
        <begin position="22"/>
        <end position="161"/>
    </location>
</feature>
<dbReference type="InterPro" id="IPR007893">
    <property type="entry name" value="Spore_coat_U/FanG"/>
</dbReference>
<organism evidence="3 5">
    <name type="scientific">Burkholderia pseudomallei</name>
    <name type="common">Pseudomonas pseudomallei</name>
    <dbReference type="NCBI Taxonomy" id="28450"/>
    <lineage>
        <taxon>Bacteria</taxon>
        <taxon>Pseudomonadati</taxon>
        <taxon>Pseudomonadota</taxon>
        <taxon>Betaproteobacteria</taxon>
        <taxon>Burkholderiales</taxon>
        <taxon>Burkholderiaceae</taxon>
        <taxon>Burkholderia</taxon>
        <taxon>pseudomallei group</taxon>
    </lineage>
</organism>
<dbReference type="OrthoDB" id="8901110at2"/>
<evidence type="ECO:0000313" key="6">
    <source>
        <dbReference type="Proteomes" id="UP000231878"/>
    </source>
</evidence>
<dbReference type="Proteomes" id="UP000231878">
    <property type="component" value="Unassembled WGS sequence"/>
</dbReference>
<evidence type="ECO:0000313" key="3">
    <source>
        <dbReference type="EMBL" id="KGX07790.1"/>
    </source>
</evidence>
<keyword evidence="3" id="KW-0167">Capsid protein</keyword>
<feature type="signal peptide" evidence="1">
    <location>
        <begin position="1"/>
        <end position="27"/>
    </location>
</feature>